<dbReference type="KEGG" id="cmax:111473351"/>
<dbReference type="InterPro" id="IPR000008">
    <property type="entry name" value="C2_dom"/>
</dbReference>
<dbReference type="Gene3D" id="2.60.40.150">
    <property type="entry name" value="C2 domain"/>
    <property type="match status" value="1"/>
</dbReference>
<reference evidence="4 5" key="1">
    <citation type="submission" date="2025-04" db="UniProtKB">
        <authorList>
            <consortium name="RefSeq"/>
        </authorList>
    </citation>
    <scope>IDENTIFICATION</scope>
    <source>
        <tissue evidence="4 5">Young leaves</tissue>
    </source>
</reference>
<organism evidence="3 4">
    <name type="scientific">Cucurbita maxima</name>
    <name type="common">Pumpkin</name>
    <name type="synonym">Winter squash</name>
    <dbReference type="NCBI Taxonomy" id="3661"/>
    <lineage>
        <taxon>Eukaryota</taxon>
        <taxon>Viridiplantae</taxon>
        <taxon>Streptophyta</taxon>
        <taxon>Embryophyta</taxon>
        <taxon>Tracheophyta</taxon>
        <taxon>Spermatophyta</taxon>
        <taxon>Magnoliopsida</taxon>
        <taxon>eudicotyledons</taxon>
        <taxon>Gunneridae</taxon>
        <taxon>Pentapetalae</taxon>
        <taxon>rosids</taxon>
        <taxon>fabids</taxon>
        <taxon>Cucurbitales</taxon>
        <taxon>Cucurbitaceae</taxon>
        <taxon>Cucurbiteae</taxon>
        <taxon>Cucurbita</taxon>
    </lineage>
</organism>
<protein>
    <submittedName>
        <fullName evidence="4">Uncharacterized protein LOC111473351 isoform X1</fullName>
    </submittedName>
    <submittedName>
        <fullName evidence="5">Uncharacterized protein LOC111473351 isoform X2</fullName>
    </submittedName>
</protein>
<dbReference type="InterPro" id="IPR035892">
    <property type="entry name" value="C2_domain_sf"/>
</dbReference>
<dbReference type="PANTHER" id="PTHR32246">
    <property type="entry name" value="INGRESSION PROTEIN FIC1"/>
    <property type="match status" value="1"/>
</dbReference>
<dbReference type="OrthoDB" id="1909968at2759"/>
<evidence type="ECO:0000313" key="3">
    <source>
        <dbReference type="Proteomes" id="UP000504608"/>
    </source>
</evidence>
<dbReference type="SUPFAM" id="SSF49562">
    <property type="entry name" value="C2 domain (Calcium/lipid-binding domain, CaLB)"/>
    <property type="match status" value="1"/>
</dbReference>
<keyword evidence="3" id="KW-1185">Reference proteome</keyword>
<dbReference type="InterPro" id="IPR044750">
    <property type="entry name" value="C2_SRC2/BAP"/>
</dbReference>
<dbReference type="AlphaFoldDB" id="A0A6J1IEJ8"/>
<gene>
    <name evidence="4 5" type="primary">LOC111473351</name>
</gene>
<feature type="domain" description="C2" evidence="2">
    <location>
        <begin position="1"/>
        <end position="120"/>
    </location>
</feature>
<evidence type="ECO:0000259" key="2">
    <source>
        <dbReference type="PROSITE" id="PS50004"/>
    </source>
</evidence>
<dbReference type="GO" id="GO:0006952">
    <property type="term" value="P:defense response"/>
    <property type="evidence" value="ECO:0007669"/>
    <property type="project" value="InterPro"/>
</dbReference>
<feature type="compositionally biased region" description="Basic residues" evidence="1">
    <location>
        <begin position="171"/>
        <end position="180"/>
    </location>
</feature>
<evidence type="ECO:0000313" key="5">
    <source>
        <dbReference type="RefSeq" id="XP_022974671.1"/>
    </source>
</evidence>
<dbReference type="PANTHER" id="PTHR32246:SF69">
    <property type="entry name" value="CALCIUM-DEPENDENT LIPID-BINDING (CALB DOMAIN) FAMILY PROTEIN"/>
    <property type="match status" value="1"/>
</dbReference>
<dbReference type="SMART" id="SM00239">
    <property type="entry name" value="C2"/>
    <property type="match status" value="1"/>
</dbReference>
<dbReference type="RefSeq" id="XP_022974670.1">
    <property type="nucleotide sequence ID" value="XM_023118902.1"/>
</dbReference>
<dbReference type="GeneID" id="111473351"/>
<feature type="compositionally biased region" description="Basic and acidic residues" evidence="1">
    <location>
        <begin position="181"/>
        <end position="197"/>
    </location>
</feature>
<dbReference type="PROSITE" id="PS50004">
    <property type="entry name" value="C2"/>
    <property type="match status" value="1"/>
</dbReference>
<sequence>MEVAGDWILPATHMPVLEINLISAQGLKVPSHQFHSKQTYAVAWVDPLNRLRTRLDTIGGDNPTWNDKFLFRVSPEFLTRDTAAVSVEIYATGCFRDSLVGTVRFLFRNVIASNDCTKTPAFTALQVRRPSGRFQGILNIGVMVNENSDFASLNGVPAIGYRDLMGEGFDRRRRRKKKSKARDSEISAGSHDAKLLDSSDGNESTCSSSSSSSAKSNLVSDLNGFRKGAEAEEEAGEAKTLKASKRSGFLCGLVIHRKTRMGDDIPPLEKNIKVFRGSPDMER</sequence>
<evidence type="ECO:0000313" key="4">
    <source>
        <dbReference type="RefSeq" id="XP_022974670.1"/>
    </source>
</evidence>
<evidence type="ECO:0000256" key="1">
    <source>
        <dbReference type="SAM" id="MobiDB-lite"/>
    </source>
</evidence>
<dbReference type="Proteomes" id="UP000504608">
    <property type="component" value="Unplaced"/>
</dbReference>
<accession>A0A6J1IEJ8</accession>
<name>A0A6J1IEJ8_CUCMA</name>
<dbReference type="CDD" id="cd04051">
    <property type="entry name" value="C2_SRC2_like"/>
    <property type="match status" value="1"/>
</dbReference>
<dbReference type="RefSeq" id="XP_022974671.1">
    <property type="nucleotide sequence ID" value="XM_023118903.1"/>
</dbReference>
<feature type="compositionally biased region" description="Low complexity" evidence="1">
    <location>
        <begin position="198"/>
        <end position="219"/>
    </location>
</feature>
<dbReference type="Pfam" id="PF00168">
    <property type="entry name" value="C2"/>
    <property type="match status" value="1"/>
</dbReference>
<proteinExistence type="predicted"/>
<feature type="region of interest" description="Disordered" evidence="1">
    <location>
        <begin position="170"/>
        <end position="219"/>
    </location>
</feature>